<reference evidence="3 4" key="1">
    <citation type="submission" date="2024-02" db="EMBL/GenBank/DDBJ databases">
        <title>High-quality chromosome-scale genome assembly of Pensacola bahiagrass (Paspalum notatum Flugge var. saurae).</title>
        <authorList>
            <person name="Vega J.M."/>
            <person name="Podio M."/>
            <person name="Orjuela J."/>
            <person name="Siena L.A."/>
            <person name="Pessino S.C."/>
            <person name="Combes M.C."/>
            <person name="Mariac C."/>
            <person name="Albertini E."/>
            <person name="Pupilli F."/>
            <person name="Ortiz J.P.A."/>
            <person name="Leblanc O."/>
        </authorList>
    </citation>
    <scope>NUCLEOTIDE SEQUENCE [LARGE SCALE GENOMIC DNA]</scope>
    <source>
        <strain evidence="3">R1</strain>
        <tissue evidence="3">Leaf</tissue>
    </source>
</reference>
<dbReference type="PANTHER" id="PTHR10775">
    <property type="entry name" value="OS08G0208400 PROTEIN"/>
    <property type="match status" value="1"/>
</dbReference>
<feature type="region of interest" description="Disordered" evidence="1">
    <location>
        <begin position="786"/>
        <end position="818"/>
    </location>
</feature>
<evidence type="ECO:0000259" key="2">
    <source>
        <dbReference type="Pfam" id="PF13952"/>
    </source>
</evidence>
<keyword evidence="4" id="KW-1185">Reference proteome</keyword>
<feature type="region of interest" description="Disordered" evidence="1">
    <location>
        <begin position="16"/>
        <end position="46"/>
    </location>
</feature>
<gene>
    <name evidence="3" type="ORF">U9M48_036034</name>
</gene>
<dbReference type="Proteomes" id="UP001341281">
    <property type="component" value="Chromosome 08"/>
</dbReference>
<protein>
    <recommendedName>
        <fullName evidence="2">DUF4216 domain-containing protein</fullName>
    </recommendedName>
</protein>
<feature type="region of interest" description="Disordered" evidence="1">
    <location>
        <begin position="493"/>
        <end position="565"/>
    </location>
</feature>
<feature type="compositionally biased region" description="Pro residues" evidence="1">
    <location>
        <begin position="786"/>
        <end position="806"/>
    </location>
</feature>
<feature type="compositionally biased region" description="Basic and acidic residues" evidence="1">
    <location>
        <begin position="518"/>
        <end position="537"/>
    </location>
</feature>
<dbReference type="InterPro" id="IPR025312">
    <property type="entry name" value="DUF4216"/>
</dbReference>
<dbReference type="AlphaFoldDB" id="A0AAQ3UCC0"/>
<name>A0AAQ3UCC0_PASNO</name>
<evidence type="ECO:0000256" key="1">
    <source>
        <dbReference type="SAM" id="MobiDB-lite"/>
    </source>
</evidence>
<evidence type="ECO:0000313" key="4">
    <source>
        <dbReference type="Proteomes" id="UP001341281"/>
    </source>
</evidence>
<feature type="compositionally biased region" description="Low complexity" evidence="1">
    <location>
        <begin position="501"/>
        <end position="516"/>
    </location>
</feature>
<sequence>MLKTFMDDKDDAHDELEEDLYGYASDPSGGAAFGEKEGLVPTLEHPYNTADGLDEMLADFGDAQHANSAEDEAPADAKASMLAASKEPLHSFTKVAKLPAVARLMSIKSQHNLSAECINKLLDLFGDVLPESHKMPKNLYECKSLHSGLKMPYVKIDACTNNCMIYYKEDKDKEKCDFCGESRYGHVEPTHQGHKRKPIARKVLRYVPVIPRLQRMFMEASTAKHMQWHQDGKRANLDVMVHPSDAEAWQHFSTVFPDFAMDAKNCDKDASIPSELCRLSRGCGLKVKSYDIYEVNGHRFRSEKYEKSRGNLTTTNTGVLAVGPDDGSNNELEYYGIIKDIIELKFDGDSEFNLVLFDCYWFHPTNGVRHMERFGLVEVAHASCNLANEPFVLASQVKQVYYLPYACKSDPRLNAWWVAYKVSPLGNLSIPSIDEYNDEGPPCVDTFQEDGLEGEFVIDIGLGLDDLTISDGFDEINDPNELSMLIKQRNGMTISHRGTRSRSSSSVAATSNTVSNHNEPDDHPVADEQIQDVHLRGSPDLPPIIPNEQDRPLVEPQGNSHWTECQGRTPASVLTCLLKSHHPGLVEYRGKTVVATTWKHYQATVDTSGKSAADFVGDGFWSKKLGREVSHVEAWIHTHRGSNPEDITSLNSEEATACLEKYKAKAFELNGPEFDWLHSPVDARALYECSCGRPHGKWAIFNGIVKDREVIPVLRRSHASVMAARRQRQEEEEHLRKEARDIQLANEYAQNMFEWGRMVHAHNVNIQKFMETVALLTGMPTTAVPSPLPPPPLPPAYATSPPPNPSPEYAGTVGSSVGMETPEQTLSRIANGVFHGHVNATTSGGGTCSPHEDEFPLF</sequence>
<evidence type="ECO:0000313" key="3">
    <source>
        <dbReference type="EMBL" id="WVZ89658.1"/>
    </source>
</evidence>
<feature type="domain" description="DUF4216" evidence="2">
    <location>
        <begin position="342"/>
        <end position="418"/>
    </location>
</feature>
<organism evidence="3 4">
    <name type="scientific">Paspalum notatum var. saurae</name>
    <dbReference type="NCBI Taxonomy" id="547442"/>
    <lineage>
        <taxon>Eukaryota</taxon>
        <taxon>Viridiplantae</taxon>
        <taxon>Streptophyta</taxon>
        <taxon>Embryophyta</taxon>
        <taxon>Tracheophyta</taxon>
        <taxon>Spermatophyta</taxon>
        <taxon>Magnoliopsida</taxon>
        <taxon>Liliopsida</taxon>
        <taxon>Poales</taxon>
        <taxon>Poaceae</taxon>
        <taxon>PACMAD clade</taxon>
        <taxon>Panicoideae</taxon>
        <taxon>Andropogonodae</taxon>
        <taxon>Paspaleae</taxon>
        <taxon>Paspalinae</taxon>
        <taxon>Paspalum</taxon>
    </lineage>
</organism>
<dbReference type="EMBL" id="CP144752">
    <property type="protein sequence ID" value="WVZ89658.1"/>
    <property type="molecule type" value="Genomic_DNA"/>
</dbReference>
<dbReference type="PANTHER" id="PTHR10775:SF185">
    <property type="entry name" value="OS08G0208400 PROTEIN"/>
    <property type="match status" value="1"/>
</dbReference>
<dbReference type="Pfam" id="PF13952">
    <property type="entry name" value="DUF4216"/>
    <property type="match status" value="1"/>
</dbReference>
<proteinExistence type="predicted"/>
<accession>A0AAQ3UCC0</accession>